<dbReference type="Proteomes" id="UP000748756">
    <property type="component" value="Unassembled WGS sequence"/>
</dbReference>
<feature type="region of interest" description="Disordered" evidence="1">
    <location>
        <begin position="1"/>
        <end position="57"/>
    </location>
</feature>
<dbReference type="EMBL" id="JAAAUQ010000150">
    <property type="protein sequence ID" value="KAF9153840.1"/>
    <property type="molecule type" value="Genomic_DNA"/>
</dbReference>
<comment type="caution">
    <text evidence="2">The sequence shown here is derived from an EMBL/GenBank/DDBJ whole genome shotgun (WGS) entry which is preliminary data.</text>
</comment>
<evidence type="ECO:0000256" key="1">
    <source>
        <dbReference type="SAM" id="MobiDB-lite"/>
    </source>
</evidence>
<name>A0A9P5S5C1_9FUNG</name>
<proteinExistence type="predicted"/>
<sequence length="90" mass="9570">MRRLVMNLTPMTNNPPENITPPAHTTIPPHPHPSFPTLSNIAPDVGVPTKHPTAIPTNKIPVTEANLSTPPITTPATVMAVDMKAPQTSP</sequence>
<dbReference type="AlphaFoldDB" id="A0A9P5S5C1"/>
<gene>
    <name evidence="2" type="ORF">BG015_002508</name>
</gene>
<keyword evidence="3" id="KW-1185">Reference proteome</keyword>
<protein>
    <submittedName>
        <fullName evidence="2">Uncharacterized protein</fullName>
    </submittedName>
</protein>
<organism evidence="2 3">
    <name type="scientific">Linnemannia schmuckeri</name>
    <dbReference type="NCBI Taxonomy" id="64567"/>
    <lineage>
        <taxon>Eukaryota</taxon>
        <taxon>Fungi</taxon>
        <taxon>Fungi incertae sedis</taxon>
        <taxon>Mucoromycota</taxon>
        <taxon>Mortierellomycotina</taxon>
        <taxon>Mortierellomycetes</taxon>
        <taxon>Mortierellales</taxon>
        <taxon>Mortierellaceae</taxon>
        <taxon>Linnemannia</taxon>
    </lineage>
</organism>
<evidence type="ECO:0000313" key="3">
    <source>
        <dbReference type="Proteomes" id="UP000748756"/>
    </source>
</evidence>
<reference evidence="2" key="1">
    <citation type="journal article" date="2020" name="Fungal Divers.">
        <title>Resolving the Mortierellaceae phylogeny through synthesis of multi-gene phylogenetics and phylogenomics.</title>
        <authorList>
            <person name="Vandepol N."/>
            <person name="Liber J."/>
            <person name="Desiro A."/>
            <person name="Na H."/>
            <person name="Kennedy M."/>
            <person name="Barry K."/>
            <person name="Grigoriev I.V."/>
            <person name="Miller A.N."/>
            <person name="O'Donnell K."/>
            <person name="Stajich J.E."/>
            <person name="Bonito G."/>
        </authorList>
    </citation>
    <scope>NUCLEOTIDE SEQUENCE</scope>
    <source>
        <strain evidence="2">NRRL 6426</strain>
    </source>
</reference>
<accession>A0A9P5S5C1</accession>
<evidence type="ECO:0000313" key="2">
    <source>
        <dbReference type="EMBL" id="KAF9153840.1"/>
    </source>
</evidence>